<evidence type="ECO:0000313" key="4">
    <source>
        <dbReference type="EMBL" id="NNF07645.1"/>
    </source>
</evidence>
<dbReference type="GO" id="GO:0004347">
    <property type="term" value="F:glucose-6-phosphate isomerase activity"/>
    <property type="evidence" value="ECO:0007669"/>
    <property type="project" value="InterPro"/>
</dbReference>
<evidence type="ECO:0000259" key="3">
    <source>
        <dbReference type="PROSITE" id="PS51464"/>
    </source>
</evidence>
<evidence type="ECO:0000256" key="1">
    <source>
        <dbReference type="ARBA" id="ARBA00010523"/>
    </source>
</evidence>
<dbReference type="GO" id="GO:0097367">
    <property type="term" value="F:carbohydrate derivative binding"/>
    <property type="evidence" value="ECO:0007669"/>
    <property type="project" value="InterPro"/>
</dbReference>
<dbReference type="AlphaFoldDB" id="A0A7Y2EAP4"/>
<evidence type="ECO:0000256" key="2">
    <source>
        <dbReference type="ARBA" id="ARBA00023235"/>
    </source>
</evidence>
<name>A0A7Y2EAP4_UNCEI</name>
<dbReference type="EMBL" id="JABDJR010000514">
    <property type="protein sequence ID" value="NNF07645.1"/>
    <property type="molecule type" value="Genomic_DNA"/>
</dbReference>
<gene>
    <name evidence="4" type="ORF">HKN21_12860</name>
</gene>
<sequence length="326" mass="35639">MTEPFFEQVLSLPEQLGWAPKVENDVPALSGRLIIAGLGGSAMAGEFAAERLRPGRDVIVLREEFLPDWVRSDDEILCVSCSGNTSETASIWKESSQRNLARRAVASGGELQALAEEEGKPFCQVPARFAPRASVGYLISAILAAAGSPLDDATRRDIQSHLKEAEAHWIGGGGDDSRSYTLAKTLHHRLPIFVTWGEALQSVGARWVIDLAENAKEPGLHWAFPEANHNAVMVFAEEARGGHPLYLVQLGSLRDPRHVRRWETLQGLLQENEINVEPVRQDHEDVWIEGLGLVYIAGLVTTALAEIEGVSASSLSLMDKLKARLS</sequence>
<dbReference type="Pfam" id="PF10432">
    <property type="entry name" value="bact-PGI_C"/>
    <property type="match status" value="1"/>
</dbReference>
<dbReference type="GO" id="GO:0005975">
    <property type="term" value="P:carbohydrate metabolic process"/>
    <property type="evidence" value="ECO:0007669"/>
    <property type="project" value="InterPro"/>
</dbReference>
<comment type="similarity">
    <text evidence="1">Belongs to the PGI/PMI family.</text>
</comment>
<evidence type="ECO:0000313" key="5">
    <source>
        <dbReference type="Proteomes" id="UP000547674"/>
    </source>
</evidence>
<protein>
    <recommendedName>
        <fullName evidence="3">SIS domain-containing protein</fullName>
    </recommendedName>
</protein>
<feature type="domain" description="SIS" evidence="3">
    <location>
        <begin position="18"/>
        <end position="153"/>
    </location>
</feature>
<dbReference type="InterPro" id="IPR046348">
    <property type="entry name" value="SIS_dom_sf"/>
</dbReference>
<comment type="caution">
    <text evidence="4">The sequence shown here is derived from an EMBL/GenBank/DDBJ whole genome shotgun (WGS) entry which is preliminary data.</text>
</comment>
<keyword evidence="2" id="KW-0413">Isomerase</keyword>
<dbReference type="Gene3D" id="3.40.50.10490">
    <property type="entry name" value="Glucose-6-phosphate isomerase like protein, domain 1"/>
    <property type="match status" value="2"/>
</dbReference>
<dbReference type="GO" id="GO:0004476">
    <property type="term" value="F:mannose-6-phosphate isomerase activity"/>
    <property type="evidence" value="ECO:0007669"/>
    <property type="project" value="InterPro"/>
</dbReference>
<dbReference type="PROSITE" id="PS51464">
    <property type="entry name" value="SIS"/>
    <property type="match status" value="1"/>
</dbReference>
<accession>A0A7Y2EAP4</accession>
<dbReference type="InterPro" id="IPR001347">
    <property type="entry name" value="SIS_dom"/>
</dbReference>
<proteinExistence type="inferred from homology"/>
<organism evidence="4 5">
    <name type="scientific">Eiseniibacteriota bacterium</name>
    <dbReference type="NCBI Taxonomy" id="2212470"/>
    <lineage>
        <taxon>Bacteria</taxon>
        <taxon>Candidatus Eiseniibacteriota</taxon>
    </lineage>
</organism>
<dbReference type="SUPFAM" id="SSF53697">
    <property type="entry name" value="SIS domain"/>
    <property type="match status" value="1"/>
</dbReference>
<dbReference type="Proteomes" id="UP000547674">
    <property type="component" value="Unassembled WGS sequence"/>
</dbReference>
<dbReference type="GO" id="GO:1901135">
    <property type="term" value="P:carbohydrate derivative metabolic process"/>
    <property type="evidence" value="ECO:0007669"/>
    <property type="project" value="InterPro"/>
</dbReference>
<dbReference type="InterPro" id="IPR019490">
    <property type="entry name" value="Glu6P/Mann6P_isomerase_C"/>
</dbReference>
<reference evidence="4 5" key="1">
    <citation type="submission" date="2020-03" db="EMBL/GenBank/DDBJ databases">
        <title>Metabolic flexibility allows generalist bacteria to become dominant in a frequently disturbed ecosystem.</title>
        <authorList>
            <person name="Chen Y.-J."/>
            <person name="Leung P.M."/>
            <person name="Bay S.K."/>
            <person name="Hugenholtz P."/>
            <person name="Kessler A.J."/>
            <person name="Shelley G."/>
            <person name="Waite D.W."/>
            <person name="Cook P.L."/>
            <person name="Greening C."/>
        </authorList>
    </citation>
    <scope>NUCLEOTIDE SEQUENCE [LARGE SCALE GENOMIC DNA]</scope>
    <source>
        <strain evidence="4">SS_bin_28</strain>
    </source>
</reference>